<name>A0A5B9QDB1_9BACT</name>
<keyword evidence="2" id="KW-0812">Transmembrane</keyword>
<protein>
    <recommendedName>
        <fullName evidence="5">Transmembrane protein</fullName>
    </recommendedName>
</protein>
<organism evidence="3 4">
    <name type="scientific">Bythopirellula goksoeyrii</name>
    <dbReference type="NCBI Taxonomy" id="1400387"/>
    <lineage>
        <taxon>Bacteria</taxon>
        <taxon>Pseudomonadati</taxon>
        <taxon>Planctomycetota</taxon>
        <taxon>Planctomycetia</taxon>
        <taxon>Pirellulales</taxon>
        <taxon>Lacipirellulaceae</taxon>
        <taxon>Bythopirellula</taxon>
    </lineage>
</organism>
<feature type="transmembrane region" description="Helical" evidence="2">
    <location>
        <begin position="60"/>
        <end position="77"/>
    </location>
</feature>
<keyword evidence="2" id="KW-0472">Membrane</keyword>
<dbReference type="EMBL" id="CP042913">
    <property type="protein sequence ID" value="QEG37047.1"/>
    <property type="molecule type" value="Genomic_DNA"/>
</dbReference>
<evidence type="ECO:0000313" key="3">
    <source>
        <dbReference type="EMBL" id="QEG37047.1"/>
    </source>
</evidence>
<evidence type="ECO:0000313" key="4">
    <source>
        <dbReference type="Proteomes" id="UP000323917"/>
    </source>
</evidence>
<dbReference type="KEGG" id="bgok:Pr1d_43870"/>
<proteinExistence type="predicted"/>
<accession>A0A5B9QDB1</accession>
<keyword evidence="2" id="KW-1133">Transmembrane helix</keyword>
<feature type="transmembrane region" description="Helical" evidence="2">
    <location>
        <begin position="31"/>
        <end position="48"/>
    </location>
</feature>
<evidence type="ECO:0008006" key="5">
    <source>
        <dbReference type="Google" id="ProtNLM"/>
    </source>
</evidence>
<keyword evidence="4" id="KW-1185">Reference proteome</keyword>
<reference evidence="3 4" key="1">
    <citation type="submission" date="2019-08" db="EMBL/GenBank/DDBJ databases">
        <title>Deep-cultivation of Planctomycetes and their phenomic and genomic characterization uncovers novel biology.</title>
        <authorList>
            <person name="Wiegand S."/>
            <person name="Jogler M."/>
            <person name="Boedeker C."/>
            <person name="Pinto D."/>
            <person name="Vollmers J."/>
            <person name="Rivas-Marin E."/>
            <person name="Kohn T."/>
            <person name="Peeters S.H."/>
            <person name="Heuer A."/>
            <person name="Rast P."/>
            <person name="Oberbeckmann S."/>
            <person name="Bunk B."/>
            <person name="Jeske O."/>
            <person name="Meyerdierks A."/>
            <person name="Storesund J.E."/>
            <person name="Kallscheuer N."/>
            <person name="Luecker S."/>
            <person name="Lage O.M."/>
            <person name="Pohl T."/>
            <person name="Merkel B.J."/>
            <person name="Hornburger P."/>
            <person name="Mueller R.-W."/>
            <person name="Bruemmer F."/>
            <person name="Labrenz M."/>
            <person name="Spormann A.M."/>
            <person name="Op den Camp H."/>
            <person name="Overmann J."/>
            <person name="Amann R."/>
            <person name="Jetten M.S.M."/>
            <person name="Mascher T."/>
            <person name="Medema M.H."/>
            <person name="Devos D.P."/>
            <person name="Kaster A.-K."/>
            <person name="Ovreas L."/>
            <person name="Rohde M."/>
            <person name="Galperin M.Y."/>
            <person name="Jogler C."/>
        </authorList>
    </citation>
    <scope>NUCLEOTIDE SEQUENCE [LARGE SCALE GENOMIC DNA]</scope>
    <source>
        <strain evidence="3 4">Pr1d</strain>
    </source>
</reference>
<evidence type="ECO:0000256" key="1">
    <source>
        <dbReference type="SAM" id="MobiDB-lite"/>
    </source>
</evidence>
<feature type="compositionally biased region" description="Acidic residues" evidence="1">
    <location>
        <begin position="178"/>
        <end position="187"/>
    </location>
</feature>
<sequence>MRVLISGLIGAAASAAAWFYLEHATGHEMGWLAIAVGLITGLCVNAAAGPSARESTGRAALAAILALAAIVGGRVVYAKVMQNISQVKNVGNVVAQVDEVEAEDDAGDEVAAVEVDEEPLELPAAGTGKAIRLEKPTVDTVSEVDFLYMGIAALAAYITGKGRNPVGPVDAEATEPPVEPDGEPSSV</sequence>
<evidence type="ECO:0000256" key="2">
    <source>
        <dbReference type="SAM" id="Phobius"/>
    </source>
</evidence>
<dbReference type="AlphaFoldDB" id="A0A5B9QDB1"/>
<dbReference type="Proteomes" id="UP000323917">
    <property type="component" value="Chromosome"/>
</dbReference>
<feature type="region of interest" description="Disordered" evidence="1">
    <location>
        <begin position="165"/>
        <end position="187"/>
    </location>
</feature>
<gene>
    <name evidence="3" type="ORF">Pr1d_43870</name>
</gene>